<dbReference type="AlphaFoldDB" id="A0A1Y6K280"/>
<comment type="subcellular location">
    <subcellularLocation>
        <location evidence="1">Membrane</location>
        <topology evidence="1">Multi-pass membrane protein</topology>
    </subcellularLocation>
</comment>
<dbReference type="NCBIfam" id="TIGR01197">
    <property type="entry name" value="nramp"/>
    <property type="match status" value="1"/>
</dbReference>
<feature type="transmembrane region" description="Helical" evidence="6">
    <location>
        <begin position="374"/>
        <end position="392"/>
    </location>
</feature>
<keyword evidence="2" id="KW-0813">Transport</keyword>
<gene>
    <name evidence="7" type="primary">mntH3_2</name>
    <name evidence="8" type="ORF">LZ3411_2143</name>
    <name evidence="7" type="ORF">LZY01_17430</name>
</gene>
<evidence type="ECO:0000313" key="7">
    <source>
        <dbReference type="EMBL" id="GEO72575.1"/>
    </source>
</evidence>
<dbReference type="Pfam" id="PF01566">
    <property type="entry name" value="Nramp"/>
    <property type="match status" value="1"/>
</dbReference>
<feature type="transmembrane region" description="Helical" evidence="6">
    <location>
        <begin position="485"/>
        <end position="503"/>
    </location>
</feature>
<evidence type="ECO:0000313" key="10">
    <source>
        <dbReference type="Proteomes" id="UP000321794"/>
    </source>
</evidence>
<feature type="transmembrane region" description="Helical" evidence="6">
    <location>
        <begin position="441"/>
        <end position="460"/>
    </location>
</feature>
<dbReference type="GO" id="GO:0005886">
    <property type="term" value="C:plasma membrane"/>
    <property type="evidence" value="ECO:0007669"/>
    <property type="project" value="TreeGrafter"/>
</dbReference>
<evidence type="ECO:0000313" key="9">
    <source>
        <dbReference type="Proteomes" id="UP000195412"/>
    </source>
</evidence>
<evidence type="ECO:0000256" key="2">
    <source>
        <dbReference type="ARBA" id="ARBA00022448"/>
    </source>
</evidence>
<reference evidence="9" key="2">
    <citation type="submission" date="2017-05" db="EMBL/GenBank/DDBJ databases">
        <authorList>
            <person name="Papadimitriou K."/>
        </authorList>
    </citation>
    <scope>NUCLEOTIDE SEQUENCE [LARGE SCALE GENOMIC DNA]</scope>
    <source>
        <strain evidence="9">ACA-DC 3411</strain>
    </source>
</reference>
<sequence>MSDNAVKKHKLIQYANGRSLEEINGTVKVPRNISFGKALFMYSGPGALVAVGYMDPGNWSTSITGGQNFQYLLMSVILISSLVAMLLQYMAAKLGIVSQMDLAQAIRARTSKALGIVLWIMTELAIMATDIAEVIGAAIALYLLFNIPLVISVFITVFDVLLLLLLTKIGFRKIEAIVVCLILVILVVFAYQVALSNPNWGGVFAGLVPTGATFAEKPVIGGNNPLQGALGIIGATVMPHNLYLHSAISQTREIDHNDEADIARTVRFASWDSNIQLTLAFFVNALLLIMGVAVFKSGSVKDPSFFGLFQALSDTSTMSNGVLAGVAKTGILSTLFAVALLASGQNSTITGTLTGQVIMEGFVHMRMPLWLRRLVTRLISVIPVLICVMMTSGKSAIAEHTALNDLMNNSQVFLAFALPFSMLPLLMMTDSKLEMGKFKNAMWVKILGWVSVVGLTVLNMKGLPDQIAAFFGDNPTAAQTNTANLIAYLLIAAILALLVWTIVELHQGNKRLANHLKSEGVESAVEAAKVDGVENQEA</sequence>
<keyword evidence="3 6" id="KW-0812">Transmembrane</keyword>
<dbReference type="EMBL" id="LT854705">
    <property type="protein sequence ID" value="SMS15193.1"/>
    <property type="molecule type" value="Genomic_DNA"/>
</dbReference>
<evidence type="ECO:0000313" key="8">
    <source>
        <dbReference type="EMBL" id="SMS15193.1"/>
    </source>
</evidence>
<dbReference type="Proteomes" id="UP000195412">
    <property type="component" value="Chromosome I"/>
</dbReference>
<name>A0A1Y6K280_9LACO</name>
<dbReference type="Proteomes" id="UP000321794">
    <property type="component" value="Unassembled WGS sequence"/>
</dbReference>
<dbReference type="InterPro" id="IPR001046">
    <property type="entry name" value="NRAMP_fam"/>
</dbReference>
<dbReference type="EMBL" id="BJZK01000021">
    <property type="protein sequence ID" value="GEO72575.1"/>
    <property type="molecule type" value="Genomic_DNA"/>
</dbReference>
<dbReference type="NCBIfam" id="NF037982">
    <property type="entry name" value="Nramp_1"/>
    <property type="match status" value="1"/>
</dbReference>
<dbReference type="OrthoDB" id="9787548at2"/>
<dbReference type="PANTHER" id="PTHR11706:SF33">
    <property type="entry name" value="NATURAL RESISTANCE-ASSOCIATED MACROPHAGE PROTEIN 2"/>
    <property type="match status" value="1"/>
</dbReference>
<proteinExistence type="predicted"/>
<dbReference type="GO" id="GO:0015086">
    <property type="term" value="F:cadmium ion transmembrane transporter activity"/>
    <property type="evidence" value="ECO:0007669"/>
    <property type="project" value="TreeGrafter"/>
</dbReference>
<dbReference type="GO" id="GO:0005384">
    <property type="term" value="F:manganese ion transmembrane transporter activity"/>
    <property type="evidence" value="ECO:0007669"/>
    <property type="project" value="TreeGrafter"/>
</dbReference>
<feature type="transmembrane region" description="Helical" evidence="6">
    <location>
        <begin position="149"/>
        <end position="167"/>
    </location>
</feature>
<dbReference type="PANTHER" id="PTHR11706">
    <property type="entry name" value="SOLUTE CARRIER PROTEIN FAMILY 11 MEMBER"/>
    <property type="match status" value="1"/>
</dbReference>
<dbReference type="GO" id="GO:0034755">
    <property type="term" value="P:iron ion transmembrane transport"/>
    <property type="evidence" value="ECO:0007669"/>
    <property type="project" value="TreeGrafter"/>
</dbReference>
<evidence type="ECO:0000256" key="5">
    <source>
        <dbReference type="ARBA" id="ARBA00023136"/>
    </source>
</evidence>
<keyword evidence="5 6" id="KW-0472">Membrane</keyword>
<feature type="transmembrane region" description="Helical" evidence="6">
    <location>
        <begin position="174"/>
        <end position="194"/>
    </location>
</feature>
<reference evidence="8" key="1">
    <citation type="submission" date="2017-05" db="EMBL/GenBank/DDBJ databases">
        <authorList>
            <person name="Song R."/>
            <person name="Chenine A.L."/>
            <person name="Ruprecht R.M."/>
        </authorList>
    </citation>
    <scope>NUCLEOTIDE SEQUENCE</scope>
    <source>
        <strain evidence="8">ACA-DC 3411</strain>
    </source>
</reference>
<protein>
    <submittedName>
        <fullName evidence="8">Manganese transport protein MntH</fullName>
    </submittedName>
    <submittedName>
        <fullName evidence="7">Manganese transporter</fullName>
    </submittedName>
</protein>
<evidence type="ECO:0000256" key="1">
    <source>
        <dbReference type="ARBA" id="ARBA00004141"/>
    </source>
</evidence>
<feature type="transmembrane region" description="Helical" evidence="6">
    <location>
        <begin position="38"/>
        <end position="54"/>
    </location>
</feature>
<dbReference type="NCBIfam" id="NF001923">
    <property type="entry name" value="PRK00701.1"/>
    <property type="match status" value="1"/>
</dbReference>
<evidence type="ECO:0000256" key="6">
    <source>
        <dbReference type="SAM" id="Phobius"/>
    </source>
</evidence>
<feature type="transmembrane region" description="Helical" evidence="6">
    <location>
        <begin position="113"/>
        <end position="143"/>
    </location>
</feature>
<evidence type="ECO:0000256" key="3">
    <source>
        <dbReference type="ARBA" id="ARBA00022692"/>
    </source>
</evidence>
<evidence type="ECO:0000256" key="4">
    <source>
        <dbReference type="ARBA" id="ARBA00022989"/>
    </source>
</evidence>
<accession>A0A1Y6K280</accession>
<reference evidence="7 10" key="3">
    <citation type="submission" date="2019-07" db="EMBL/GenBank/DDBJ databases">
        <title>Whole genome shotgun sequence of Lactobacillus zymae NBRC 107157.</title>
        <authorList>
            <person name="Hosoyama A."/>
            <person name="Uohara A."/>
            <person name="Ohji S."/>
            <person name="Ichikawa N."/>
        </authorList>
    </citation>
    <scope>NUCLEOTIDE SEQUENCE [LARGE SCALE GENOMIC DNA]</scope>
    <source>
        <strain evidence="7 10">NBRC 107157</strain>
    </source>
</reference>
<dbReference type="KEGG" id="lzy:LZ3411_2143"/>
<keyword evidence="10" id="KW-1185">Reference proteome</keyword>
<dbReference type="PRINTS" id="PR00447">
    <property type="entry name" value="NATRESASSCMP"/>
</dbReference>
<organism evidence="8 9">
    <name type="scientific">Levilactobacillus zymae</name>
    <dbReference type="NCBI Taxonomy" id="267363"/>
    <lineage>
        <taxon>Bacteria</taxon>
        <taxon>Bacillati</taxon>
        <taxon>Bacillota</taxon>
        <taxon>Bacilli</taxon>
        <taxon>Lactobacillales</taxon>
        <taxon>Lactobacillaceae</taxon>
        <taxon>Levilactobacillus</taxon>
    </lineage>
</organism>
<keyword evidence="4 6" id="KW-1133">Transmembrane helix</keyword>
<feature type="transmembrane region" description="Helical" evidence="6">
    <location>
        <begin position="275"/>
        <end position="295"/>
    </location>
</feature>
<dbReference type="RefSeq" id="WP_057732486.1">
    <property type="nucleotide sequence ID" value="NZ_BJZK01000021.1"/>
</dbReference>
<feature type="transmembrane region" description="Helical" evidence="6">
    <location>
        <begin position="69"/>
        <end position="92"/>
    </location>
</feature>
<feature type="transmembrane region" description="Helical" evidence="6">
    <location>
        <begin position="412"/>
        <end position="429"/>
    </location>
</feature>